<dbReference type="EMBL" id="CP163440">
    <property type="protein sequence ID" value="XDQ68246.1"/>
    <property type="molecule type" value="Genomic_DNA"/>
</dbReference>
<sequence>MSNQIENLFHYRVKSGMEEQYQAYLDKVLPVTQEQEPYILAYEISRGSDGSYFQRELYENEEAVWKHMALTAEGQADFAASTEMIELVILGELSEKFRDTYSITTTYTPFRQITR</sequence>
<dbReference type="SUPFAM" id="SSF54909">
    <property type="entry name" value="Dimeric alpha+beta barrel"/>
    <property type="match status" value="1"/>
</dbReference>
<accession>A0AB39SMW8</accession>
<organism evidence="1">
    <name type="scientific">Streptomyces sp. R35</name>
    <dbReference type="NCBI Taxonomy" id="3238630"/>
    <lineage>
        <taxon>Bacteria</taxon>
        <taxon>Bacillati</taxon>
        <taxon>Actinomycetota</taxon>
        <taxon>Actinomycetes</taxon>
        <taxon>Kitasatosporales</taxon>
        <taxon>Streptomycetaceae</taxon>
        <taxon>Streptomyces</taxon>
    </lineage>
</organism>
<keyword evidence="1" id="KW-0560">Oxidoreductase</keyword>
<evidence type="ECO:0000313" key="1">
    <source>
        <dbReference type="EMBL" id="XDQ68246.1"/>
    </source>
</evidence>
<protein>
    <submittedName>
        <fullName evidence="1">Quinol monooxygenase</fullName>
        <ecNumber evidence="1">1.-.-.-</ecNumber>
    </submittedName>
</protein>
<gene>
    <name evidence="1" type="ORF">AB5J50_49585</name>
</gene>
<dbReference type="InterPro" id="IPR011008">
    <property type="entry name" value="Dimeric_a/b-barrel"/>
</dbReference>
<keyword evidence="1" id="KW-0503">Monooxygenase</keyword>
<name>A0AB39SMW8_9ACTN</name>
<dbReference type="AlphaFoldDB" id="A0AB39SMW8"/>
<dbReference type="EC" id="1.-.-.-" evidence="1"/>
<reference evidence="1" key="1">
    <citation type="submission" date="2024-07" db="EMBL/GenBank/DDBJ databases">
        <authorList>
            <person name="Yu S.T."/>
        </authorList>
    </citation>
    <scope>NUCLEOTIDE SEQUENCE</scope>
    <source>
        <strain evidence="1">R35</strain>
    </source>
</reference>
<dbReference type="Gene3D" id="3.30.70.100">
    <property type="match status" value="1"/>
</dbReference>
<proteinExistence type="predicted"/>
<dbReference type="RefSeq" id="WP_369265070.1">
    <property type="nucleotide sequence ID" value="NZ_CP163440.1"/>
</dbReference>
<dbReference type="GO" id="GO:0004497">
    <property type="term" value="F:monooxygenase activity"/>
    <property type="evidence" value="ECO:0007669"/>
    <property type="project" value="UniProtKB-KW"/>
</dbReference>